<dbReference type="InterPro" id="IPR002156">
    <property type="entry name" value="RNaseH_domain"/>
</dbReference>
<dbReference type="Gene3D" id="3.30.420.10">
    <property type="entry name" value="Ribonuclease H-like superfamily/Ribonuclease H"/>
    <property type="match status" value="2"/>
</dbReference>
<feature type="region of interest" description="Disordered" evidence="11">
    <location>
        <begin position="941"/>
        <end position="960"/>
    </location>
</feature>
<dbReference type="InterPro" id="IPR001584">
    <property type="entry name" value="Integrase_cat-core"/>
</dbReference>
<dbReference type="InterPro" id="IPR056924">
    <property type="entry name" value="SH3_Tf2-1"/>
</dbReference>
<dbReference type="SUPFAM" id="SSF56672">
    <property type="entry name" value="DNA/RNA polymerases"/>
    <property type="match status" value="1"/>
</dbReference>
<dbReference type="InterPro" id="IPR016197">
    <property type="entry name" value="Chromo-like_dom_sf"/>
</dbReference>
<dbReference type="PANTHER" id="PTHR37984:SF5">
    <property type="entry name" value="PROTEIN NYNRIN-LIKE"/>
    <property type="match status" value="1"/>
</dbReference>
<evidence type="ECO:0000256" key="11">
    <source>
        <dbReference type="SAM" id="MobiDB-lite"/>
    </source>
</evidence>
<evidence type="ECO:0000313" key="14">
    <source>
        <dbReference type="EMBL" id="GMF38004.1"/>
    </source>
</evidence>
<dbReference type="AlphaFoldDB" id="A0A9W7CTG5"/>
<dbReference type="FunFam" id="1.10.340.70:FF:000001">
    <property type="entry name" value="Retrovirus-related Pol polyprotein from transposon gypsy-like Protein"/>
    <property type="match status" value="1"/>
</dbReference>
<comment type="caution">
    <text evidence="14">The sequence shown here is derived from an EMBL/GenBank/DDBJ whole genome shotgun (WGS) entry which is preliminary data.</text>
</comment>
<feature type="region of interest" description="Disordered" evidence="11">
    <location>
        <begin position="632"/>
        <end position="697"/>
    </location>
</feature>
<dbReference type="InterPro" id="IPR036397">
    <property type="entry name" value="RNaseH_sf"/>
</dbReference>
<evidence type="ECO:0000256" key="6">
    <source>
        <dbReference type="ARBA" id="ARBA00022908"/>
    </source>
</evidence>
<evidence type="ECO:0000256" key="7">
    <source>
        <dbReference type="ARBA" id="ARBA00022918"/>
    </source>
</evidence>
<evidence type="ECO:0000256" key="2">
    <source>
        <dbReference type="ARBA" id="ARBA00022723"/>
    </source>
</evidence>
<dbReference type="PANTHER" id="PTHR37984">
    <property type="entry name" value="PROTEIN CBG26694"/>
    <property type="match status" value="1"/>
</dbReference>
<evidence type="ECO:0000256" key="8">
    <source>
        <dbReference type="ARBA" id="ARBA00022932"/>
    </source>
</evidence>
<dbReference type="Pfam" id="PF17921">
    <property type="entry name" value="Integrase_H2C2"/>
    <property type="match status" value="1"/>
</dbReference>
<dbReference type="InterPro" id="IPR050951">
    <property type="entry name" value="Retrovirus_Pol_polyprotein"/>
</dbReference>
<keyword evidence="4" id="KW-0378">Hydrolase</keyword>
<keyword evidence="2" id="KW-0479">Metal-binding</keyword>
<keyword evidence="9" id="KW-0238">DNA-binding</keyword>
<evidence type="ECO:0000259" key="12">
    <source>
        <dbReference type="PROSITE" id="PS50013"/>
    </source>
</evidence>
<keyword evidence="1" id="KW-0645">Protease</keyword>
<dbReference type="SUPFAM" id="SSF53098">
    <property type="entry name" value="Ribonuclease H-like"/>
    <property type="match status" value="2"/>
</dbReference>
<dbReference type="GO" id="GO:0004190">
    <property type="term" value="F:aspartic-type endopeptidase activity"/>
    <property type="evidence" value="ECO:0007669"/>
    <property type="project" value="UniProtKB-KW"/>
</dbReference>
<dbReference type="GO" id="GO:0006508">
    <property type="term" value="P:proteolysis"/>
    <property type="evidence" value="ECO:0007669"/>
    <property type="project" value="UniProtKB-KW"/>
</dbReference>
<dbReference type="EMBL" id="BSXT01001059">
    <property type="protein sequence ID" value="GMF38004.1"/>
    <property type="molecule type" value="Genomic_DNA"/>
</dbReference>
<dbReference type="InterPro" id="IPR000953">
    <property type="entry name" value="Chromo/chromo_shadow_dom"/>
</dbReference>
<dbReference type="Gene3D" id="1.10.340.70">
    <property type="match status" value="1"/>
</dbReference>
<keyword evidence="6" id="KW-0229">DNA integration</keyword>
<dbReference type="GO" id="GO:0003887">
    <property type="term" value="F:DNA-directed DNA polymerase activity"/>
    <property type="evidence" value="ECO:0007669"/>
    <property type="project" value="UniProtKB-KW"/>
</dbReference>
<dbReference type="GO" id="GO:0004523">
    <property type="term" value="F:RNA-DNA hybrid ribonuclease activity"/>
    <property type="evidence" value="ECO:0007669"/>
    <property type="project" value="InterPro"/>
</dbReference>
<dbReference type="GO" id="GO:0015074">
    <property type="term" value="P:DNA integration"/>
    <property type="evidence" value="ECO:0007669"/>
    <property type="project" value="UniProtKB-KW"/>
</dbReference>
<feature type="compositionally biased region" description="Low complexity" evidence="11">
    <location>
        <begin position="676"/>
        <end position="687"/>
    </location>
</feature>
<evidence type="ECO:0000256" key="4">
    <source>
        <dbReference type="ARBA" id="ARBA00022801"/>
    </source>
</evidence>
<keyword evidence="15" id="KW-1185">Reference proteome</keyword>
<dbReference type="InterPro" id="IPR041588">
    <property type="entry name" value="Integrase_H2C2"/>
</dbReference>
<organism evidence="14 15">
    <name type="scientific">Phytophthora fragariaefolia</name>
    <dbReference type="NCBI Taxonomy" id="1490495"/>
    <lineage>
        <taxon>Eukaryota</taxon>
        <taxon>Sar</taxon>
        <taxon>Stramenopiles</taxon>
        <taxon>Oomycota</taxon>
        <taxon>Peronosporomycetes</taxon>
        <taxon>Peronosporales</taxon>
        <taxon>Peronosporaceae</taxon>
        <taxon>Phytophthora</taxon>
    </lineage>
</organism>
<accession>A0A9W7CTG5</accession>
<feature type="domain" description="Integrase catalytic" evidence="13">
    <location>
        <begin position="419"/>
        <end position="579"/>
    </location>
</feature>
<sequence>MQAFLGALNYYGRFIQNLAVYGAVLYQLKEDDFVQGGDLTAAKAAFSELKKKVAEAPILWHFDSAKDGVEFAQLLQASITPVVGLDESLKHLAPSSKNSATVRMDPELLYASVPTSYEGHVLSFDGSAKTEKNGGYGSCSWILWKLPAWYIEIAASAHLPSTTVNIAEYTGMNNGVIAALQRGVSDLIIVGDSRLAIQQSMGVIACRKDALQIELARHKELTKKLNSVRYLHVVRHPNSAADSMATESLEAKAGRVVLKEVFENRSRPPTRRRTTRHETEFGGNQDIAELPVELGEGEFTQLSHRRAHNAGKVADEFVLSKDGLLYRLNKAKRPEELGELGLTLRLVVPTTMIDEVLQNCHNSIEGGHQGIVRTYHRVKTDYYWIGLYADVVKHVQSCEDCSTSKNKPHLKGYSPGNVMSERPFHVVSMDFVIPLPRTRRGNTALLLFQDPFTGFVIAKAMGETGALEVAKVFEECIFRRFGAPSLIRHDRDPRFMSEVFQKRSEMMQSRSRATLSYRPQANGQQVLSVKTRIQTVRTYVEDPLQADWDDIAEKLVHAINNSRASTRRGTPFCLVHGWDARSTLKAMTESIRQRQANAAEITDAVEWRREANRQREVALYLAAEFQRKVKARRAKENNGALSRVEKRSTPVDAELPAEPTTTERSPAESPAESTTTERSPAESPAESEFTEEAPAEFPAESVRSLFKEGDQVWLFMERVKPGLTTKLAHRWYGPFRVKRKVEEFAYELELPDKSGYRFYPVVHVSRLKAVKELGERPTTRLIPELNETERFYFDEEHLPEDSWEPDENENRFEVEVILDDELPLSTSTSRAQQRFKVKWVGYDEPSWEPLSTYPVEACCSTIYGPRNARVTEEAALAKRSIAESISRGERLAEALSGEARPAESAKPRSAGPFGSGESGPKRESEGDSPWSSRVARAWRAVAAESLADQPSSPGPQPSNM</sequence>
<dbReference type="PROSITE" id="PS50994">
    <property type="entry name" value="INTEGRASE"/>
    <property type="match status" value="1"/>
</dbReference>
<dbReference type="Gene3D" id="3.30.70.270">
    <property type="match status" value="1"/>
</dbReference>
<evidence type="ECO:0000256" key="1">
    <source>
        <dbReference type="ARBA" id="ARBA00022670"/>
    </source>
</evidence>
<dbReference type="GO" id="GO:0006310">
    <property type="term" value="P:DNA recombination"/>
    <property type="evidence" value="ECO:0007669"/>
    <property type="project" value="UniProtKB-KW"/>
</dbReference>
<dbReference type="SUPFAM" id="SSF54160">
    <property type="entry name" value="Chromo domain-like"/>
    <property type="match status" value="1"/>
</dbReference>
<dbReference type="Pfam" id="PF24626">
    <property type="entry name" value="SH3_Tf2-1"/>
    <property type="match status" value="1"/>
</dbReference>
<keyword evidence="5" id="KW-0460">Magnesium</keyword>
<reference evidence="14" key="1">
    <citation type="submission" date="2023-04" db="EMBL/GenBank/DDBJ databases">
        <title>Phytophthora fragariaefolia NBRC 109709.</title>
        <authorList>
            <person name="Ichikawa N."/>
            <person name="Sato H."/>
            <person name="Tonouchi N."/>
        </authorList>
    </citation>
    <scope>NUCLEOTIDE SEQUENCE</scope>
    <source>
        <strain evidence="14">NBRC 109709</strain>
    </source>
</reference>
<dbReference type="Proteomes" id="UP001165121">
    <property type="component" value="Unassembled WGS sequence"/>
</dbReference>
<evidence type="ECO:0000259" key="13">
    <source>
        <dbReference type="PROSITE" id="PS50994"/>
    </source>
</evidence>
<keyword evidence="8" id="KW-0808">Transferase</keyword>
<dbReference type="Gene3D" id="2.40.50.40">
    <property type="match status" value="1"/>
</dbReference>
<dbReference type="Pfam" id="PF13456">
    <property type="entry name" value="RVT_3"/>
    <property type="match status" value="1"/>
</dbReference>
<evidence type="ECO:0000256" key="3">
    <source>
        <dbReference type="ARBA" id="ARBA00022750"/>
    </source>
</evidence>
<keyword evidence="8" id="KW-0239">DNA-directed DNA polymerase</keyword>
<dbReference type="InterPro" id="IPR043502">
    <property type="entry name" value="DNA/RNA_pol_sf"/>
</dbReference>
<gene>
    <name evidence="14" type="ORF">Pfra01_001081300</name>
</gene>
<evidence type="ECO:0000313" key="15">
    <source>
        <dbReference type="Proteomes" id="UP001165121"/>
    </source>
</evidence>
<dbReference type="GO" id="GO:0046872">
    <property type="term" value="F:metal ion binding"/>
    <property type="evidence" value="ECO:0007669"/>
    <property type="project" value="UniProtKB-KW"/>
</dbReference>
<name>A0A9W7CTG5_9STRA</name>
<evidence type="ECO:0000256" key="9">
    <source>
        <dbReference type="ARBA" id="ARBA00023125"/>
    </source>
</evidence>
<evidence type="ECO:0000256" key="5">
    <source>
        <dbReference type="ARBA" id="ARBA00022842"/>
    </source>
</evidence>
<dbReference type="InterPro" id="IPR043128">
    <property type="entry name" value="Rev_trsase/Diguanyl_cyclase"/>
</dbReference>
<dbReference type="InterPro" id="IPR012337">
    <property type="entry name" value="RNaseH-like_sf"/>
</dbReference>
<proteinExistence type="predicted"/>
<evidence type="ECO:0000256" key="10">
    <source>
        <dbReference type="ARBA" id="ARBA00023172"/>
    </source>
</evidence>
<keyword evidence="7" id="KW-0695">RNA-directed DNA polymerase</keyword>
<dbReference type="GO" id="GO:0003964">
    <property type="term" value="F:RNA-directed DNA polymerase activity"/>
    <property type="evidence" value="ECO:0007669"/>
    <property type="project" value="UniProtKB-KW"/>
</dbReference>
<dbReference type="GO" id="GO:0003677">
    <property type="term" value="F:DNA binding"/>
    <property type="evidence" value="ECO:0007669"/>
    <property type="project" value="UniProtKB-KW"/>
</dbReference>
<keyword evidence="10" id="KW-0233">DNA recombination</keyword>
<feature type="region of interest" description="Disordered" evidence="11">
    <location>
        <begin position="893"/>
        <end position="934"/>
    </location>
</feature>
<dbReference type="PROSITE" id="PS50013">
    <property type="entry name" value="CHROMO_2"/>
    <property type="match status" value="1"/>
</dbReference>
<keyword evidence="3" id="KW-0064">Aspartyl protease</keyword>
<feature type="domain" description="Chromo" evidence="12">
    <location>
        <begin position="812"/>
        <end position="849"/>
    </location>
</feature>
<protein>
    <submittedName>
        <fullName evidence="14">Unnamed protein product</fullName>
    </submittedName>
</protein>
<keyword evidence="8" id="KW-0548">Nucleotidyltransferase</keyword>